<evidence type="ECO:0000256" key="1">
    <source>
        <dbReference type="ARBA" id="ARBA00022490"/>
    </source>
</evidence>
<comment type="function">
    <text evidence="10 11">Involved in cell wall formation. Catalyzes the final step in the synthesis of UDP-N-acetylmuramoyl-pentapeptide, the precursor of murein.</text>
</comment>
<feature type="domain" description="Mur ligase N-terminal catalytic" evidence="12">
    <location>
        <begin position="28"/>
        <end position="97"/>
    </location>
</feature>
<keyword evidence="7 10" id="KW-0573">Peptidoglycan synthesis</keyword>
<reference evidence="15" key="1">
    <citation type="submission" date="2019-11" db="EMBL/GenBank/DDBJ databases">
        <authorList>
            <person name="Feng L."/>
        </authorList>
    </citation>
    <scope>NUCLEOTIDE SEQUENCE</scope>
    <source>
        <strain evidence="15">LrhamnosusLFYP97</strain>
    </source>
</reference>
<evidence type="ECO:0000259" key="12">
    <source>
        <dbReference type="Pfam" id="PF01225"/>
    </source>
</evidence>
<dbReference type="GO" id="GO:0005524">
    <property type="term" value="F:ATP binding"/>
    <property type="evidence" value="ECO:0007669"/>
    <property type="project" value="UniProtKB-UniRule"/>
</dbReference>
<keyword evidence="9 10" id="KW-0961">Cell wall biogenesis/degradation</keyword>
<dbReference type="SUPFAM" id="SSF53623">
    <property type="entry name" value="MurD-like peptide ligases, catalytic domain"/>
    <property type="match status" value="1"/>
</dbReference>
<dbReference type="GO" id="GO:0009252">
    <property type="term" value="P:peptidoglycan biosynthetic process"/>
    <property type="evidence" value="ECO:0007669"/>
    <property type="project" value="UniProtKB-UniRule"/>
</dbReference>
<organism evidence="15">
    <name type="scientific">Lacticaseibacillus rhamnosus</name>
    <name type="common">Lactobacillus rhamnosus</name>
    <dbReference type="NCBI Taxonomy" id="47715"/>
    <lineage>
        <taxon>Bacteria</taxon>
        <taxon>Bacillati</taxon>
        <taxon>Bacillota</taxon>
        <taxon>Bacilli</taxon>
        <taxon>Lactobacillales</taxon>
        <taxon>Lactobacillaceae</taxon>
        <taxon>Lacticaseibacillus</taxon>
    </lineage>
</organism>
<evidence type="ECO:0000313" key="15">
    <source>
        <dbReference type="EMBL" id="VYT77590.1"/>
    </source>
</evidence>
<evidence type="ECO:0000256" key="2">
    <source>
        <dbReference type="ARBA" id="ARBA00022598"/>
    </source>
</evidence>
<dbReference type="HAMAP" id="MF_02019">
    <property type="entry name" value="MurF"/>
    <property type="match status" value="1"/>
</dbReference>
<dbReference type="GO" id="GO:0005737">
    <property type="term" value="C:cytoplasm"/>
    <property type="evidence" value="ECO:0007669"/>
    <property type="project" value="UniProtKB-SubCell"/>
</dbReference>
<dbReference type="EMBL" id="CACRTK010000030">
    <property type="protein sequence ID" value="VYT77590.1"/>
    <property type="molecule type" value="Genomic_DNA"/>
</dbReference>
<comment type="catalytic activity">
    <reaction evidence="11">
        <text>D-alanyl-D-alanine + UDP-N-acetyl-alpha-D-muramoyl-L-alanyl-gamma-D-glutamyl-meso-2,6-diaminopimelate + ATP = UDP-N-acetyl-alpha-D-muramoyl-L-alanyl-gamma-D-glutamyl-meso-2,6-diaminopimeloyl-D-alanyl-D-alanine + ADP + phosphate + H(+)</text>
        <dbReference type="Rhea" id="RHEA:28374"/>
        <dbReference type="ChEBI" id="CHEBI:15378"/>
        <dbReference type="ChEBI" id="CHEBI:30616"/>
        <dbReference type="ChEBI" id="CHEBI:43474"/>
        <dbReference type="ChEBI" id="CHEBI:57822"/>
        <dbReference type="ChEBI" id="CHEBI:61386"/>
        <dbReference type="ChEBI" id="CHEBI:83905"/>
        <dbReference type="ChEBI" id="CHEBI:456216"/>
        <dbReference type="EC" id="6.3.2.10"/>
    </reaction>
</comment>
<evidence type="ECO:0000259" key="13">
    <source>
        <dbReference type="Pfam" id="PF02875"/>
    </source>
</evidence>
<evidence type="ECO:0000256" key="3">
    <source>
        <dbReference type="ARBA" id="ARBA00022618"/>
    </source>
</evidence>
<dbReference type="Gene3D" id="3.40.1190.10">
    <property type="entry name" value="Mur-like, catalytic domain"/>
    <property type="match status" value="1"/>
</dbReference>
<dbReference type="InterPro" id="IPR036615">
    <property type="entry name" value="Mur_ligase_C_dom_sf"/>
</dbReference>
<evidence type="ECO:0000256" key="9">
    <source>
        <dbReference type="ARBA" id="ARBA00023316"/>
    </source>
</evidence>
<dbReference type="NCBIfam" id="TIGR01143">
    <property type="entry name" value="murF"/>
    <property type="match status" value="1"/>
</dbReference>
<feature type="binding site" evidence="10">
    <location>
        <begin position="113"/>
        <end position="119"/>
    </location>
    <ligand>
        <name>ATP</name>
        <dbReference type="ChEBI" id="CHEBI:30616"/>
    </ligand>
</feature>
<dbReference type="EC" id="6.3.2.10" evidence="10 11"/>
<accession>A0A6N2ZIP2</accession>
<dbReference type="PANTHER" id="PTHR43024:SF1">
    <property type="entry name" value="UDP-N-ACETYLMURAMOYL-TRIPEPTIDE--D-ALANYL-D-ALANINE LIGASE"/>
    <property type="match status" value="1"/>
</dbReference>
<name>A0A6N2ZIP2_LACRH</name>
<dbReference type="Gene3D" id="3.40.1390.10">
    <property type="entry name" value="MurE/MurF, N-terminal domain"/>
    <property type="match status" value="1"/>
</dbReference>
<comment type="similarity">
    <text evidence="10">Belongs to the MurCDEF family. MurF subfamily.</text>
</comment>
<keyword evidence="3 10" id="KW-0132">Cell division</keyword>
<gene>
    <name evidence="10 15" type="primary">murF</name>
    <name evidence="15" type="ORF">LRLFYP97_01822</name>
</gene>
<sequence length="463" mass="50631">MMKMTLAEIARVVKAQPLSETVGSQVATGVAFDSRRLKPGMLFVPLRGERDGHEFIPAAAAAGAVATFVAEDHLPMTTKLPTLVVPDPLAAMQKLAQYYLLMKVNPKVVAITGSNGKTTTKDMTAAILATQYHVVKTPDNYNNEIGVPMTILSMEPNTEVLVLEMGMDRPGQLHALSSLAEPDVAVITMIGEAHIEFFKTRAKIADAKMEITDGLKEDGTFIFNGDEPLLVSRAKQVTQSQETFGLHPENTLFAHSISGHRNHTEFTVEQWPELTFSIPIMGEYNVVNALAALLVGRRFHVKPEAMQKALVHFQVTANRTQWLIGDVGEQILSDVYNANPTAMKAVIHDFSEFQTAGRHIAVLGDMLELGEQSRALHAGLADALDPHEIQEVYLYGSEMQALAEALTTKYPQDQVHYYPLDAKSTMIRDLQNDVGHDDMVLLKASHGLHLETVLAALVAGGHA</sequence>
<dbReference type="InterPro" id="IPR051046">
    <property type="entry name" value="MurCDEF_CellWall_CoF430Synth"/>
</dbReference>
<dbReference type="InterPro" id="IPR005863">
    <property type="entry name" value="UDP-N-AcMur_synth"/>
</dbReference>
<dbReference type="SUPFAM" id="SSF53244">
    <property type="entry name" value="MurD-like peptide ligases, peptide-binding domain"/>
    <property type="match status" value="1"/>
</dbReference>
<evidence type="ECO:0000256" key="11">
    <source>
        <dbReference type="RuleBase" id="RU004136"/>
    </source>
</evidence>
<dbReference type="InterPro" id="IPR035911">
    <property type="entry name" value="MurE/MurF_N"/>
</dbReference>
<keyword evidence="2 10" id="KW-0436">Ligase</keyword>
<evidence type="ECO:0000259" key="14">
    <source>
        <dbReference type="Pfam" id="PF08245"/>
    </source>
</evidence>
<evidence type="ECO:0000256" key="6">
    <source>
        <dbReference type="ARBA" id="ARBA00022960"/>
    </source>
</evidence>
<comment type="pathway">
    <text evidence="10 11">Cell wall biogenesis; peptidoglycan biosynthesis.</text>
</comment>
<feature type="domain" description="Mur ligase C-terminal" evidence="13">
    <location>
        <begin position="319"/>
        <end position="445"/>
    </location>
</feature>
<evidence type="ECO:0000256" key="4">
    <source>
        <dbReference type="ARBA" id="ARBA00022741"/>
    </source>
</evidence>
<keyword evidence="6 10" id="KW-0133">Cell shape</keyword>
<keyword evidence="1 10" id="KW-0963">Cytoplasm</keyword>
<evidence type="ECO:0000256" key="7">
    <source>
        <dbReference type="ARBA" id="ARBA00022984"/>
    </source>
</evidence>
<dbReference type="InterPro" id="IPR000713">
    <property type="entry name" value="Mur_ligase_N"/>
</dbReference>
<dbReference type="Gene3D" id="3.90.190.20">
    <property type="entry name" value="Mur ligase, C-terminal domain"/>
    <property type="match status" value="1"/>
</dbReference>
<dbReference type="AlphaFoldDB" id="A0A6N2ZIP2"/>
<dbReference type="Pfam" id="PF02875">
    <property type="entry name" value="Mur_ligase_C"/>
    <property type="match status" value="1"/>
</dbReference>
<dbReference type="InterPro" id="IPR036565">
    <property type="entry name" value="Mur-like_cat_sf"/>
</dbReference>
<keyword evidence="5 10" id="KW-0067">ATP-binding</keyword>
<dbReference type="InterPro" id="IPR004101">
    <property type="entry name" value="Mur_ligase_C"/>
</dbReference>
<dbReference type="GO" id="GO:0051301">
    <property type="term" value="P:cell division"/>
    <property type="evidence" value="ECO:0007669"/>
    <property type="project" value="UniProtKB-KW"/>
</dbReference>
<evidence type="ECO:0000256" key="8">
    <source>
        <dbReference type="ARBA" id="ARBA00023306"/>
    </source>
</evidence>
<dbReference type="GO" id="GO:0071555">
    <property type="term" value="P:cell wall organization"/>
    <property type="evidence" value="ECO:0007669"/>
    <property type="project" value="UniProtKB-KW"/>
</dbReference>
<dbReference type="UniPathway" id="UPA00219"/>
<keyword evidence="8 10" id="KW-0131">Cell cycle</keyword>
<comment type="subcellular location">
    <subcellularLocation>
        <location evidence="10 11">Cytoplasm</location>
    </subcellularLocation>
</comment>
<dbReference type="InterPro" id="IPR013221">
    <property type="entry name" value="Mur_ligase_cen"/>
</dbReference>
<dbReference type="PANTHER" id="PTHR43024">
    <property type="entry name" value="UDP-N-ACETYLMURAMOYL-TRIPEPTIDE--D-ALANYL-D-ALANINE LIGASE"/>
    <property type="match status" value="1"/>
</dbReference>
<dbReference type="GO" id="GO:0008360">
    <property type="term" value="P:regulation of cell shape"/>
    <property type="evidence" value="ECO:0007669"/>
    <property type="project" value="UniProtKB-KW"/>
</dbReference>
<dbReference type="GO" id="GO:0047480">
    <property type="term" value="F:UDP-N-acetylmuramoyl-tripeptide-D-alanyl-D-alanine ligase activity"/>
    <property type="evidence" value="ECO:0007669"/>
    <property type="project" value="UniProtKB-UniRule"/>
</dbReference>
<protein>
    <recommendedName>
        <fullName evidence="10 11">UDP-N-acetylmuramoyl-tripeptide--D-alanyl-D-alanine ligase</fullName>
        <ecNumber evidence="10 11">6.3.2.10</ecNumber>
    </recommendedName>
    <alternativeName>
        <fullName evidence="10">D-alanyl-D-alanine-adding enzyme</fullName>
    </alternativeName>
</protein>
<evidence type="ECO:0000256" key="10">
    <source>
        <dbReference type="HAMAP-Rule" id="MF_02019"/>
    </source>
</evidence>
<dbReference type="Pfam" id="PF01225">
    <property type="entry name" value="Mur_ligase"/>
    <property type="match status" value="1"/>
</dbReference>
<feature type="domain" description="Mur ligase central" evidence="14">
    <location>
        <begin position="111"/>
        <end position="295"/>
    </location>
</feature>
<comment type="catalytic activity">
    <reaction evidence="10">
        <text>UDP-N-acetyl-alpha-D-muramoyl-L-alanyl-gamma-D-glutamyl-L-lysine + D-alanyl-D-alanine + ATP = UDP-N-acetyl-alpha-D-muramoyl-L-alanyl-gamma-D-glutamyl-L-lysyl-D-alanyl-D-alanine + ADP + phosphate + H(+)</text>
        <dbReference type="Rhea" id="RHEA:16085"/>
        <dbReference type="ChEBI" id="CHEBI:15378"/>
        <dbReference type="ChEBI" id="CHEBI:30616"/>
        <dbReference type="ChEBI" id="CHEBI:43474"/>
        <dbReference type="ChEBI" id="CHEBI:57822"/>
        <dbReference type="ChEBI" id="CHEBI:70758"/>
        <dbReference type="ChEBI" id="CHEBI:83903"/>
        <dbReference type="ChEBI" id="CHEBI:456216"/>
        <dbReference type="EC" id="6.3.2.10"/>
    </reaction>
</comment>
<evidence type="ECO:0000256" key="5">
    <source>
        <dbReference type="ARBA" id="ARBA00022840"/>
    </source>
</evidence>
<dbReference type="Pfam" id="PF08245">
    <property type="entry name" value="Mur_ligase_M"/>
    <property type="match status" value="1"/>
</dbReference>
<keyword evidence="4 10" id="KW-0547">Nucleotide-binding</keyword>
<proteinExistence type="inferred from homology"/>
<dbReference type="SUPFAM" id="SSF63418">
    <property type="entry name" value="MurE/MurF N-terminal domain"/>
    <property type="match status" value="1"/>
</dbReference>